<dbReference type="RefSeq" id="WP_168055927.1">
    <property type="nucleotide sequence ID" value="NZ_JAAOZT010000007.1"/>
</dbReference>
<gene>
    <name evidence="2" type="ORF">HNR39_002425</name>
</gene>
<dbReference type="EMBL" id="JACHHQ010000005">
    <property type="protein sequence ID" value="MBB5200583.1"/>
    <property type="molecule type" value="Genomic_DNA"/>
</dbReference>
<keyword evidence="1" id="KW-0472">Membrane</keyword>
<dbReference type="Pfam" id="PF07963">
    <property type="entry name" value="N_methyl"/>
    <property type="match status" value="1"/>
</dbReference>
<keyword evidence="3" id="KW-1185">Reference proteome</keyword>
<evidence type="ECO:0000313" key="2">
    <source>
        <dbReference type="EMBL" id="MBB5200583.1"/>
    </source>
</evidence>
<name>A0A840RSE2_9BURK</name>
<keyword evidence="1" id="KW-1133">Transmembrane helix</keyword>
<dbReference type="InterPro" id="IPR013362">
    <property type="entry name" value="Pilus_4_PilV"/>
</dbReference>
<feature type="transmembrane region" description="Helical" evidence="1">
    <location>
        <begin position="40"/>
        <end position="61"/>
    </location>
</feature>
<evidence type="ECO:0000313" key="3">
    <source>
        <dbReference type="Proteomes" id="UP000571084"/>
    </source>
</evidence>
<keyword evidence="1" id="KW-0812">Transmembrane</keyword>
<dbReference type="NCBIfam" id="TIGR02523">
    <property type="entry name" value="type_IV_pilV"/>
    <property type="match status" value="1"/>
</dbReference>
<organism evidence="2 3">
    <name type="scientific">Glaciimonas immobilis</name>
    <dbReference type="NCBI Taxonomy" id="728004"/>
    <lineage>
        <taxon>Bacteria</taxon>
        <taxon>Pseudomonadati</taxon>
        <taxon>Pseudomonadota</taxon>
        <taxon>Betaproteobacteria</taxon>
        <taxon>Burkholderiales</taxon>
        <taxon>Oxalobacteraceae</taxon>
        <taxon>Glaciimonas</taxon>
    </lineage>
</organism>
<proteinExistence type="predicted"/>
<dbReference type="Proteomes" id="UP000571084">
    <property type="component" value="Unassembled WGS sequence"/>
</dbReference>
<sequence length="192" mass="20529">MTHLNDPASKGSGIKSTNKSTIKSTVPQCKQCGVGMIEVLIALLISAFGLLGLAGLEVISLKYQTVAHFRSLASQTSADMADRIRANVNAAQDGHYFTQDSYPLNTLPIKQCMATIDPCNAQEIAAADLYHWRNDLQKIAGGWGNVTGDVTNGMILTVYFYEPDIAGGGAKGIKCEGAGKLSIRCFKTVFLP</sequence>
<dbReference type="AlphaFoldDB" id="A0A840RSE2"/>
<comment type="caution">
    <text evidence="2">The sequence shown here is derived from an EMBL/GenBank/DDBJ whole genome shotgun (WGS) entry which is preliminary data.</text>
</comment>
<dbReference type="InterPro" id="IPR012902">
    <property type="entry name" value="N_methyl_site"/>
</dbReference>
<evidence type="ECO:0000256" key="1">
    <source>
        <dbReference type="SAM" id="Phobius"/>
    </source>
</evidence>
<accession>A0A840RSE2</accession>
<protein>
    <submittedName>
        <fullName evidence="2">Type IV pilus assembly protein PilV</fullName>
    </submittedName>
</protein>
<reference evidence="2 3" key="1">
    <citation type="submission" date="2020-08" db="EMBL/GenBank/DDBJ databases">
        <title>Genomic Encyclopedia of Type Strains, Phase IV (KMG-IV): sequencing the most valuable type-strain genomes for metagenomic binning, comparative biology and taxonomic classification.</title>
        <authorList>
            <person name="Goeker M."/>
        </authorList>
    </citation>
    <scope>NUCLEOTIDE SEQUENCE [LARGE SCALE GENOMIC DNA]</scope>
    <source>
        <strain evidence="2 3">DSM 23240</strain>
    </source>
</reference>